<gene>
    <name evidence="2" type="ORF">SAMN02745168_1909</name>
</gene>
<organism evidence="2 3">
    <name type="scientific">Papillibacter cinnamivorans DSM 12816</name>
    <dbReference type="NCBI Taxonomy" id="1122930"/>
    <lineage>
        <taxon>Bacteria</taxon>
        <taxon>Bacillati</taxon>
        <taxon>Bacillota</taxon>
        <taxon>Clostridia</taxon>
        <taxon>Eubacteriales</taxon>
        <taxon>Oscillospiraceae</taxon>
        <taxon>Papillibacter</taxon>
    </lineage>
</organism>
<dbReference type="Pfam" id="PF21247">
    <property type="entry name" value="Fic-like_C"/>
    <property type="match status" value="1"/>
</dbReference>
<evidence type="ECO:0000313" key="2">
    <source>
        <dbReference type="EMBL" id="SMC63303.1"/>
    </source>
</evidence>
<proteinExistence type="predicted"/>
<dbReference type="RefSeq" id="WP_084234585.1">
    <property type="nucleotide sequence ID" value="NZ_FWXW01000004.1"/>
</dbReference>
<feature type="domain" description="Filamentation induced by cAMP protein Fic-like C-terminal" evidence="1">
    <location>
        <begin position="90"/>
        <end position="144"/>
    </location>
</feature>
<evidence type="ECO:0000313" key="3">
    <source>
        <dbReference type="Proteomes" id="UP000192790"/>
    </source>
</evidence>
<accession>A0A1W2ARI0</accession>
<dbReference type="AlphaFoldDB" id="A0A1W2ARI0"/>
<dbReference type="OrthoDB" id="34589at2"/>
<sequence length="161" mass="19131">MSKQNKTTYTIDECYMMMFSEYEDIVTAQEAASMLRLPIKRVYRMFRSGEIKSFKDSRDVRTAKLWIIEYIQRYGFIRQESFRKQRKAAVTVFCQEPKSRKQIQEFLDLADKRFFMESVLQPLVAEGTLVMTKPDQPAYVYQKYVAAKRLTEGEIKEQAEE</sequence>
<keyword evidence="3" id="KW-1185">Reference proteome</keyword>
<name>A0A1W2ARI0_9FIRM</name>
<evidence type="ECO:0000259" key="1">
    <source>
        <dbReference type="Pfam" id="PF21247"/>
    </source>
</evidence>
<protein>
    <recommendedName>
        <fullName evidence="1">Filamentation induced by cAMP protein Fic-like C-terminal domain-containing protein</fullName>
    </recommendedName>
</protein>
<dbReference type="EMBL" id="FWXW01000004">
    <property type="protein sequence ID" value="SMC63303.1"/>
    <property type="molecule type" value="Genomic_DNA"/>
</dbReference>
<reference evidence="2 3" key="1">
    <citation type="submission" date="2017-04" db="EMBL/GenBank/DDBJ databases">
        <authorList>
            <person name="Afonso C.L."/>
            <person name="Miller P.J."/>
            <person name="Scott M.A."/>
            <person name="Spackman E."/>
            <person name="Goraichik I."/>
            <person name="Dimitrov K.M."/>
            <person name="Suarez D.L."/>
            <person name="Swayne D.E."/>
        </authorList>
    </citation>
    <scope>NUCLEOTIDE SEQUENCE [LARGE SCALE GENOMIC DNA]</scope>
    <source>
        <strain evidence="2 3">DSM 12816</strain>
    </source>
</reference>
<dbReference type="Proteomes" id="UP000192790">
    <property type="component" value="Unassembled WGS sequence"/>
</dbReference>
<dbReference type="InterPro" id="IPR049514">
    <property type="entry name" value="Fic-like_C"/>
</dbReference>